<dbReference type="OrthoDB" id="195616at2"/>
<name>A0A2S2FEZ6_9GAMM</name>
<dbReference type="STRING" id="1871111.GCA_001704615_00733"/>
<gene>
    <name evidence="3" type="ORF">DJ533_13455</name>
</gene>
<protein>
    <submittedName>
        <fullName evidence="3">DUF3465 domain-containing protein</fullName>
    </submittedName>
</protein>
<keyword evidence="2" id="KW-0812">Transmembrane</keyword>
<reference evidence="3" key="1">
    <citation type="submission" date="2019-08" db="EMBL/GenBank/DDBJ databases">
        <title>The complete genome of Acinetobacter defluvii strain WCHAD010030.</title>
        <authorList>
            <person name="Hu Y."/>
            <person name="Qin J."/>
            <person name="Feng Y."/>
            <person name="Zong Z."/>
        </authorList>
    </citation>
    <scope>NUCLEOTIDE SEQUENCE</scope>
    <source>
        <strain evidence="3">WCHA30</strain>
    </source>
</reference>
<evidence type="ECO:0000256" key="1">
    <source>
        <dbReference type="SAM" id="MobiDB-lite"/>
    </source>
</evidence>
<feature type="region of interest" description="Disordered" evidence="1">
    <location>
        <begin position="34"/>
        <end position="53"/>
    </location>
</feature>
<keyword evidence="2" id="KW-1133">Transmembrane helix</keyword>
<accession>A0A2S2FEZ6</accession>
<dbReference type="InterPro" id="IPR021856">
    <property type="entry name" value="DUF3465"/>
</dbReference>
<organism evidence="3 4">
    <name type="scientific">Acinetobacter defluvii</name>
    <dbReference type="NCBI Taxonomy" id="1871111"/>
    <lineage>
        <taxon>Bacteria</taxon>
        <taxon>Pseudomonadati</taxon>
        <taxon>Pseudomonadota</taxon>
        <taxon>Gammaproteobacteria</taxon>
        <taxon>Moraxellales</taxon>
        <taxon>Moraxellaceae</taxon>
        <taxon>Acinetobacter</taxon>
    </lineage>
</organism>
<sequence>MANKTNLSIGAVIILIIAAYLGIDLNQDKNTTATVHSENTQSESKDDQASAQPQINSHNTHVDNAQNSQNQQGLEVIQKSYEQKLSNVQVQSAGKVKAILRDDNEGARHQKFILLLDNGLTVLVAHNIDLAPRIEQLQKGDTVEFFGEYEYSEQGGVIHWTHHDPQGRHVSGWLKHQGKSYS</sequence>
<dbReference type="RefSeq" id="WP_065994629.1">
    <property type="nucleotide sequence ID" value="NZ_CP029397.2"/>
</dbReference>
<evidence type="ECO:0000256" key="2">
    <source>
        <dbReference type="SAM" id="Phobius"/>
    </source>
</evidence>
<dbReference type="Proteomes" id="UP000245977">
    <property type="component" value="Chromosome"/>
</dbReference>
<keyword evidence="2" id="KW-0472">Membrane</keyword>
<evidence type="ECO:0000313" key="3">
    <source>
        <dbReference type="EMBL" id="AWL29509.1"/>
    </source>
</evidence>
<feature type="transmembrane region" description="Helical" evidence="2">
    <location>
        <begin position="6"/>
        <end position="23"/>
    </location>
</feature>
<dbReference type="EMBL" id="CP029397">
    <property type="protein sequence ID" value="AWL29509.1"/>
    <property type="molecule type" value="Genomic_DNA"/>
</dbReference>
<dbReference type="KEGG" id="adv:DJ533_13455"/>
<dbReference type="Pfam" id="PF11948">
    <property type="entry name" value="DUF3465"/>
    <property type="match status" value="1"/>
</dbReference>
<evidence type="ECO:0000313" key="4">
    <source>
        <dbReference type="Proteomes" id="UP000245977"/>
    </source>
</evidence>
<dbReference type="AlphaFoldDB" id="A0A2S2FEZ6"/>
<proteinExistence type="predicted"/>
<keyword evidence="4" id="KW-1185">Reference proteome</keyword>